<sequence>MQDSSAFQFIAIDQIHESTTNPRQTFDQSKLEELAESIRQHGLIQPVTVRPNANGFEIVAGARRFRASQLAELFSIPARIVELDDAAAMEWQLVENSQRLDVHPYEEARGFQRLLDMPGYDVAALVLKSGKSASHIYARLSLLQLIPDVAQAFVEERITASHANLIARLPQEHQAAAFEQCWRKDWNDKEPHLLPAKHVTAWIETNLYLALADAPFDLEDIGLNPAAGACATCPRRSGFNTSLFADVQGDQCLDGLCYQTKVAAYIDRELAARPQLVQIETTWRPAKEQRPGILPKHSYRELDTPDNPDAEPPCPNTKSALIVFGRHAGKTITVCTDDHCSVHDPATAARLAKQEADNPAPVMEPAPEEETEEEAEQREAEYEQRRTEHEAEQQRRDEERKAEYERQQKEYEAEQKRREKLSKARTATFDRILDNAPAMFTAAQLRIFLRLLVHIDPYSFLEEVASHFAGNDENAQQTDEEIVLAALDNTADDKLTGFSLRLALTDHIGIPPEDEPDPLSEAEAAFAPQPPKSSKPKTASKSKEMPAPVKAAPKKSAVRKQKAA</sequence>
<dbReference type="PANTHER" id="PTHR33375">
    <property type="entry name" value="CHROMOSOME-PARTITIONING PROTEIN PARB-RELATED"/>
    <property type="match status" value="1"/>
</dbReference>
<feature type="region of interest" description="Disordered" evidence="4">
    <location>
        <begin position="351"/>
        <end position="422"/>
    </location>
</feature>
<evidence type="ECO:0000313" key="7">
    <source>
        <dbReference type="Proteomes" id="UP000589520"/>
    </source>
</evidence>
<dbReference type="GO" id="GO:0007059">
    <property type="term" value="P:chromosome segregation"/>
    <property type="evidence" value="ECO:0007669"/>
    <property type="project" value="UniProtKB-KW"/>
</dbReference>
<protein>
    <submittedName>
        <fullName evidence="6">ParB family chromosome partitioning protein</fullName>
    </submittedName>
</protein>
<dbReference type="GO" id="GO:0005694">
    <property type="term" value="C:chromosome"/>
    <property type="evidence" value="ECO:0007669"/>
    <property type="project" value="TreeGrafter"/>
</dbReference>
<reference evidence="6 7" key="1">
    <citation type="submission" date="2020-07" db="EMBL/GenBank/DDBJ databases">
        <title>Genomic Encyclopedia of Type Strains, Phase IV (KMG-V): Genome sequencing to study the core and pangenomes of soil and plant-associated prokaryotes.</title>
        <authorList>
            <person name="Whitman W."/>
        </authorList>
    </citation>
    <scope>NUCLEOTIDE SEQUENCE [LARGE SCALE GENOMIC DNA]</scope>
    <source>
        <strain evidence="6 7">X4EP2</strain>
    </source>
</reference>
<dbReference type="Pfam" id="PF02195">
    <property type="entry name" value="ParB_N"/>
    <property type="match status" value="1"/>
</dbReference>
<feature type="region of interest" description="Disordered" evidence="4">
    <location>
        <begin position="509"/>
        <end position="564"/>
    </location>
</feature>
<dbReference type="PANTHER" id="PTHR33375:SF1">
    <property type="entry name" value="CHROMOSOME-PARTITIONING PROTEIN PARB-RELATED"/>
    <property type="match status" value="1"/>
</dbReference>
<evidence type="ECO:0000259" key="5">
    <source>
        <dbReference type="SMART" id="SM00470"/>
    </source>
</evidence>
<dbReference type="InterPro" id="IPR003115">
    <property type="entry name" value="ParB_N"/>
</dbReference>
<dbReference type="Gene3D" id="1.10.10.2830">
    <property type="match status" value="1"/>
</dbReference>
<evidence type="ECO:0000256" key="2">
    <source>
        <dbReference type="ARBA" id="ARBA00022829"/>
    </source>
</evidence>
<accession>A0A7Y9PDK5</accession>
<keyword evidence="2" id="KW-0159">Chromosome partition</keyword>
<dbReference type="Gene3D" id="3.90.1530.30">
    <property type="match status" value="1"/>
</dbReference>
<feature type="domain" description="ParB-like N-terminal" evidence="5">
    <location>
        <begin position="8"/>
        <end position="97"/>
    </location>
</feature>
<dbReference type="GO" id="GO:0003677">
    <property type="term" value="F:DNA binding"/>
    <property type="evidence" value="ECO:0007669"/>
    <property type="project" value="UniProtKB-KW"/>
</dbReference>
<dbReference type="InterPro" id="IPR036086">
    <property type="entry name" value="ParB/Sulfiredoxin_sf"/>
</dbReference>
<gene>
    <name evidence="6" type="ORF">HDF17_000247</name>
</gene>
<feature type="region of interest" description="Disordered" evidence="4">
    <location>
        <begin position="287"/>
        <end position="315"/>
    </location>
</feature>
<keyword evidence="3" id="KW-0238">DNA-binding</keyword>
<dbReference type="AlphaFoldDB" id="A0A7Y9PDK5"/>
<evidence type="ECO:0000256" key="4">
    <source>
        <dbReference type="SAM" id="MobiDB-lite"/>
    </source>
</evidence>
<name>A0A7Y9PDK5_9BACT</name>
<dbReference type="Pfam" id="PF17762">
    <property type="entry name" value="HTH_ParB"/>
    <property type="match status" value="1"/>
</dbReference>
<proteinExistence type="inferred from homology"/>
<feature type="compositionally biased region" description="Basic and acidic residues" evidence="4">
    <location>
        <begin position="377"/>
        <end position="417"/>
    </location>
</feature>
<keyword evidence="7" id="KW-1185">Reference proteome</keyword>
<feature type="compositionally biased region" description="Acidic residues" evidence="4">
    <location>
        <begin position="366"/>
        <end position="376"/>
    </location>
</feature>
<dbReference type="InterPro" id="IPR050336">
    <property type="entry name" value="Chromosome_partition/occlusion"/>
</dbReference>
<dbReference type="CDD" id="cd16393">
    <property type="entry name" value="SPO0J_N"/>
    <property type="match status" value="1"/>
</dbReference>
<dbReference type="SUPFAM" id="SSF109709">
    <property type="entry name" value="KorB DNA-binding domain-like"/>
    <property type="match status" value="1"/>
</dbReference>
<dbReference type="RefSeq" id="WP_179486986.1">
    <property type="nucleotide sequence ID" value="NZ_JACCCW010000001.1"/>
</dbReference>
<dbReference type="Proteomes" id="UP000589520">
    <property type="component" value="Unassembled WGS sequence"/>
</dbReference>
<comment type="similarity">
    <text evidence="1">Belongs to the ParB family.</text>
</comment>
<dbReference type="EMBL" id="JACCCW010000001">
    <property type="protein sequence ID" value="NYF77960.1"/>
    <property type="molecule type" value="Genomic_DNA"/>
</dbReference>
<evidence type="ECO:0000256" key="3">
    <source>
        <dbReference type="ARBA" id="ARBA00023125"/>
    </source>
</evidence>
<dbReference type="SMART" id="SM00470">
    <property type="entry name" value="ParB"/>
    <property type="match status" value="1"/>
</dbReference>
<comment type="caution">
    <text evidence="6">The sequence shown here is derived from an EMBL/GenBank/DDBJ whole genome shotgun (WGS) entry which is preliminary data.</text>
</comment>
<evidence type="ECO:0000313" key="6">
    <source>
        <dbReference type="EMBL" id="NYF77960.1"/>
    </source>
</evidence>
<dbReference type="FunFam" id="3.90.1530.30:FF:000001">
    <property type="entry name" value="Chromosome partitioning protein ParB"/>
    <property type="match status" value="1"/>
</dbReference>
<dbReference type="InterPro" id="IPR004437">
    <property type="entry name" value="ParB/RepB/Spo0J"/>
</dbReference>
<evidence type="ECO:0000256" key="1">
    <source>
        <dbReference type="ARBA" id="ARBA00006295"/>
    </source>
</evidence>
<dbReference type="NCBIfam" id="TIGR00180">
    <property type="entry name" value="parB_part"/>
    <property type="match status" value="1"/>
</dbReference>
<dbReference type="InterPro" id="IPR041468">
    <property type="entry name" value="HTH_ParB/Spo0J"/>
</dbReference>
<dbReference type="SUPFAM" id="SSF110849">
    <property type="entry name" value="ParB/Sulfiredoxin"/>
    <property type="match status" value="1"/>
</dbReference>
<organism evidence="6 7">
    <name type="scientific">Granulicella arctica</name>
    <dbReference type="NCBI Taxonomy" id="940613"/>
    <lineage>
        <taxon>Bacteria</taxon>
        <taxon>Pseudomonadati</taxon>
        <taxon>Acidobacteriota</taxon>
        <taxon>Terriglobia</taxon>
        <taxon>Terriglobales</taxon>
        <taxon>Acidobacteriaceae</taxon>
        <taxon>Granulicella</taxon>
    </lineage>
</organism>
<feature type="compositionally biased region" description="Basic residues" evidence="4">
    <location>
        <begin position="552"/>
        <end position="564"/>
    </location>
</feature>